<reference evidence="1 2" key="1">
    <citation type="submission" date="2024-01" db="EMBL/GenBank/DDBJ databases">
        <title>A draft genome for the cacao thread blight pathogen Marasmiellus scandens.</title>
        <authorList>
            <person name="Baruah I.K."/>
            <person name="Leung J."/>
            <person name="Bukari Y."/>
            <person name="Amoako-Attah I."/>
            <person name="Meinhardt L.W."/>
            <person name="Bailey B.A."/>
            <person name="Cohen S.P."/>
        </authorList>
    </citation>
    <scope>NUCLEOTIDE SEQUENCE [LARGE SCALE GENOMIC DNA]</scope>
    <source>
        <strain evidence="1 2">GH-19</strain>
    </source>
</reference>
<organism evidence="1 2">
    <name type="scientific">Marasmiellus scandens</name>
    <dbReference type="NCBI Taxonomy" id="2682957"/>
    <lineage>
        <taxon>Eukaryota</taxon>
        <taxon>Fungi</taxon>
        <taxon>Dikarya</taxon>
        <taxon>Basidiomycota</taxon>
        <taxon>Agaricomycotina</taxon>
        <taxon>Agaricomycetes</taxon>
        <taxon>Agaricomycetidae</taxon>
        <taxon>Agaricales</taxon>
        <taxon>Marasmiineae</taxon>
        <taxon>Omphalotaceae</taxon>
        <taxon>Marasmiellus</taxon>
    </lineage>
</organism>
<protein>
    <submittedName>
        <fullName evidence="1">Uncharacterized protein</fullName>
    </submittedName>
</protein>
<evidence type="ECO:0000313" key="2">
    <source>
        <dbReference type="Proteomes" id="UP001498398"/>
    </source>
</evidence>
<keyword evidence="2" id="KW-1185">Reference proteome</keyword>
<comment type="caution">
    <text evidence="1">The sequence shown here is derived from an EMBL/GenBank/DDBJ whole genome shotgun (WGS) entry which is preliminary data.</text>
</comment>
<proteinExistence type="predicted"/>
<sequence length="263" mass="29778">MFALCLDSYHITDVEFQALADRLDTYGVKEVIRVDKTDSLAFLGPKSDSDVLLISAYDNAMNALIRRLTLSTSRLPSQVAVWSDAAEDRLVAARLPWDLVRQSWLNDTSGDHTTVVREVSRIYALASFTVANFTSGETTRIGGSFAKSGVQRYFQKQASGRGAVKLADEMNFYRSLPLDLCDHYPELLFFNQTNDAVSFGIDYKDIPNLRDLLLNCDVSPAEAASTLRLVLQFEYGRAYLGHLMPTPPDYLENYHFHRVWRRM</sequence>
<evidence type="ECO:0000313" key="1">
    <source>
        <dbReference type="EMBL" id="KAK7461396.1"/>
    </source>
</evidence>
<name>A0ABR1JM46_9AGAR</name>
<accession>A0ABR1JM46</accession>
<dbReference type="EMBL" id="JBANRG010000013">
    <property type="protein sequence ID" value="KAK7461396.1"/>
    <property type="molecule type" value="Genomic_DNA"/>
</dbReference>
<gene>
    <name evidence="1" type="ORF">VKT23_008574</name>
</gene>
<dbReference type="Proteomes" id="UP001498398">
    <property type="component" value="Unassembled WGS sequence"/>
</dbReference>